<comment type="caution">
    <text evidence="1">The sequence shown here is derived from an EMBL/GenBank/DDBJ whole genome shotgun (WGS) entry which is preliminary data.</text>
</comment>
<dbReference type="AlphaFoldDB" id="A0A2T6ZMT0"/>
<keyword evidence="2" id="KW-1185">Reference proteome</keyword>
<name>A0A2T6ZMT0_TUBBO</name>
<evidence type="ECO:0000313" key="1">
    <source>
        <dbReference type="EMBL" id="PUU76795.1"/>
    </source>
</evidence>
<organism evidence="1 2">
    <name type="scientific">Tuber borchii</name>
    <name type="common">White truffle</name>
    <dbReference type="NCBI Taxonomy" id="42251"/>
    <lineage>
        <taxon>Eukaryota</taxon>
        <taxon>Fungi</taxon>
        <taxon>Dikarya</taxon>
        <taxon>Ascomycota</taxon>
        <taxon>Pezizomycotina</taxon>
        <taxon>Pezizomycetes</taxon>
        <taxon>Pezizales</taxon>
        <taxon>Tuberaceae</taxon>
        <taxon>Tuber</taxon>
    </lineage>
</organism>
<evidence type="ECO:0000313" key="2">
    <source>
        <dbReference type="Proteomes" id="UP000244722"/>
    </source>
</evidence>
<sequence>MEPSSGGQELDVACGDGELVGLGPPYAEDGGELIKKGGGVEEPVGYPNYTLMDGAIERIEPGYNDIPQEKHILIPSPPCVFTEENLF</sequence>
<dbReference type="Proteomes" id="UP000244722">
    <property type="component" value="Unassembled WGS sequence"/>
</dbReference>
<gene>
    <name evidence="1" type="ORF">B9Z19DRAFT_1129223</name>
</gene>
<protein>
    <submittedName>
        <fullName evidence="1">Uncharacterized protein</fullName>
    </submittedName>
</protein>
<proteinExistence type="predicted"/>
<dbReference type="EMBL" id="NESQ01000175">
    <property type="protein sequence ID" value="PUU76795.1"/>
    <property type="molecule type" value="Genomic_DNA"/>
</dbReference>
<reference evidence="1 2" key="1">
    <citation type="submission" date="2017-04" db="EMBL/GenBank/DDBJ databases">
        <title>Draft genome sequence of Tuber borchii Vittad., a whitish edible truffle.</title>
        <authorList>
            <consortium name="DOE Joint Genome Institute"/>
            <person name="Murat C."/>
            <person name="Kuo A."/>
            <person name="Barry K.W."/>
            <person name="Clum A."/>
            <person name="Dockter R.B."/>
            <person name="Fauchery L."/>
            <person name="Iotti M."/>
            <person name="Kohler A."/>
            <person name="Labutti K."/>
            <person name="Lindquist E.A."/>
            <person name="Lipzen A."/>
            <person name="Ohm R.A."/>
            <person name="Wang M."/>
            <person name="Grigoriev I.V."/>
            <person name="Zambonelli A."/>
            <person name="Martin F.M."/>
        </authorList>
    </citation>
    <scope>NUCLEOTIDE SEQUENCE [LARGE SCALE GENOMIC DNA]</scope>
    <source>
        <strain evidence="1 2">Tbo3840</strain>
    </source>
</reference>
<accession>A0A2T6ZMT0</accession>